<comment type="similarity">
    <text evidence="2">Belongs to the oxidase-dependent Fe transporter (OFeT) (TC 9.A.10.1) family.</text>
</comment>
<protein>
    <submittedName>
        <fullName evidence="8">High-affinity Fe2+/Pb2+ permease</fullName>
    </submittedName>
    <submittedName>
        <fullName evidence="7">Iron permease</fullName>
    </submittedName>
</protein>
<dbReference type="Proteomes" id="UP000057088">
    <property type="component" value="Chromosome 1"/>
</dbReference>
<dbReference type="EMBL" id="UHIP01000002">
    <property type="protein sequence ID" value="SUQ27650.1"/>
    <property type="molecule type" value="Genomic_DNA"/>
</dbReference>
<feature type="transmembrane region" description="Helical" evidence="6">
    <location>
        <begin position="177"/>
        <end position="202"/>
    </location>
</feature>
<dbReference type="Pfam" id="PF03239">
    <property type="entry name" value="FTR1"/>
    <property type="match status" value="1"/>
</dbReference>
<evidence type="ECO:0000256" key="3">
    <source>
        <dbReference type="ARBA" id="ARBA00022692"/>
    </source>
</evidence>
<sequence length="275" mass="28890">MLSSAIIVFREVLEAALIVTILMAATKGLPGRTRWIFGGATAGLFGALAVAFSAGAIASTFEGMGQELLNAGILLTAVLMLAWHNIWMSKHARELVAHLKQVSSKVNEGSLPLYFLSVATGLAVLREGSEVVLFLYGVAAGGDSGISLLTGGIFGVVSGIIAGALLYFGLLRIPTHLLFKVTGWMILFLAAGLAASAAGYLMQAGILTAQAPLWNSSSILSERSIAGQLLHILVGYQARPTAIQLTFYLATLVLISVGMRWASRSESASRKVSKI</sequence>
<name>A0AAX2LWF9_VIBFL</name>
<dbReference type="Proteomes" id="UP000254626">
    <property type="component" value="Unassembled WGS sequence"/>
</dbReference>
<dbReference type="GeneID" id="29383834"/>
<dbReference type="RefSeq" id="WP_061055746.1">
    <property type="nucleotide sequence ID" value="NZ_CABLBX010000010.1"/>
</dbReference>
<keyword evidence="9" id="KW-1185">Reference proteome</keyword>
<evidence type="ECO:0000256" key="4">
    <source>
        <dbReference type="ARBA" id="ARBA00022989"/>
    </source>
</evidence>
<evidence type="ECO:0000256" key="6">
    <source>
        <dbReference type="SAM" id="Phobius"/>
    </source>
</evidence>
<evidence type="ECO:0000313" key="10">
    <source>
        <dbReference type="Proteomes" id="UP000254626"/>
    </source>
</evidence>
<reference evidence="7" key="2">
    <citation type="submission" date="2018-01" db="EMBL/GenBank/DDBJ databases">
        <title>FDA dAtabase for Regulatory Grade micrObial Sequences (FDA-ARGOS): Supporting development and validation of Infectious Disease Dx tests.</title>
        <authorList>
            <person name="Hoffmann M."/>
            <person name="Allard M."/>
            <person name="Evans P."/>
            <person name="Brown E."/>
            <person name="Tallon L."/>
            <person name="Sadzewicz L."/>
            <person name="Sengamalay N."/>
            <person name="Ott S."/>
            <person name="Godinez A."/>
            <person name="Nagaraj S."/>
            <person name="Vyas G."/>
            <person name="Aluvathingal J."/>
            <person name="Nadendla S."/>
            <person name="Geyer C."/>
            <person name="Sichtig H."/>
        </authorList>
    </citation>
    <scope>NUCLEOTIDE SEQUENCE</scope>
    <source>
        <strain evidence="7">ATCC 33809</strain>
    </source>
</reference>
<evidence type="ECO:0000313" key="8">
    <source>
        <dbReference type="EMBL" id="SUQ27650.1"/>
    </source>
</evidence>
<keyword evidence="3 6" id="KW-0812">Transmembrane</keyword>
<dbReference type="AlphaFoldDB" id="A0AAX2LWF9"/>
<dbReference type="InterPro" id="IPR004923">
    <property type="entry name" value="FTR1/Fip1/EfeU"/>
</dbReference>
<gene>
    <name evidence="8" type="primary">efeU</name>
    <name evidence="7" type="ORF">AL536_04645</name>
    <name evidence="8" type="ORF">NCTC11327_04545</name>
</gene>
<dbReference type="GO" id="GO:0033573">
    <property type="term" value="C:high-affinity iron permease complex"/>
    <property type="evidence" value="ECO:0007669"/>
    <property type="project" value="InterPro"/>
</dbReference>
<comment type="subcellular location">
    <subcellularLocation>
        <location evidence="1">Membrane</location>
        <topology evidence="1">Multi-pass membrane protein</topology>
    </subcellularLocation>
</comment>
<accession>A0AAX2LWF9</accession>
<evidence type="ECO:0000313" key="9">
    <source>
        <dbReference type="Proteomes" id="UP000057088"/>
    </source>
</evidence>
<reference evidence="8 10" key="3">
    <citation type="submission" date="2018-06" db="EMBL/GenBank/DDBJ databases">
        <authorList>
            <consortium name="Pathogen Informatics"/>
            <person name="Doyle S."/>
        </authorList>
    </citation>
    <scope>NUCLEOTIDE SEQUENCE [LARGE SCALE GENOMIC DNA]</scope>
    <source>
        <strain evidence="8 10">NCTC11327</strain>
    </source>
</reference>
<evidence type="ECO:0000256" key="2">
    <source>
        <dbReference type="ARBA" id="ARBA00008333"/>
    </source>
</evidence>
<dbReference type="PANTHER" id="PTHR31632">
    <property type="entry name" value="IRON TRANSPORTER FTH1"/>
    <property type="match status" value="1"/>
</dbReference>
<dbReference type="EMBL" id="CP014034">
    <property type="protein sequence ID" value="AMF92766.1"/>
    <property type="molecule type" value="Genomic_DNA"/>
</dbReference>
<dbReference type="PANTHER" id="PTHR31632:SF2">
    <property type="entry name" value="PLASMA MEMBRANE IRON PERMEASE"/>
    <property type="match status" value="1"/>
</dbReference>
<reference evidence="9" key="1">
    <citation type="submission" date="2015-12" db="EMBL/GenBank/DDBJ databases">
        <title>FDA dAtabase for Regulatory Grade micrObial Sequences (FDA-ARGOS): Supporting development and validation of Infectious Disease Dx tests.</title>
        <authorList>
            <person name="Hoffmann M."/>
            <person name="Allard M."/>
            <person name="Evans P."/>
            <person name="Brown E."/>
            <person name="Tallon L.J."/>
            <person name="Sadzewicz L."/>
            <person name="Sengamalay N."/>
            <person name="Ott S."/>
            <person name="Godinez A."/>
            <person name="Nagaraj S."/>
            <person name="Vyas G."/>
            <person name="Aluvathingal J."/>
            <person name="Nadendla S."/>
            <person name="Geyer C."/>
            <person name="Sichtig H."/>
        </authorList>
    </citation>
    <scope>NUCLEOTIDE SEQUENCE [LARGE SCALE GENOMIC DNA]</scope>
    <source>
        <strain evidence="9">ATCC 33809</strain>
    </source>
</reference>
<feature type="transmembrane region" description="Helical" evidence="6">
    <location>
        <begin position="242"/>
        <end position="262"/>
    </location>
</feature>
<evidence type="ECO:0000256" key="1">
    <source>
        <dbReference type="ARBA" id="ARBA00004141"/>
    </source>
</evidence>
<proteinExistence type="inferred from homology"/>
<evidence type="ECO:0000313" key="7">
    <source>
        <dbReference type="EMBL" id="AMF92766.1"/>
    </source>
</evidence>
<feature type="transmembrane region" description="Helical" evidence="6">
    <location>
        <begin position="146"/>
        <end position="170"/>
    </location>
</feature>
<keyword evidence="5 6" id="KW-0472">Membrane</keyword>
<feature type="transmembrane region" description="Helical" evidence="6">
    <location>
        <begin position="6"/>
        <end position="24"/>
    </location>
</feature>
<keyword evidence="4 6" id="KW-1133">Transmembrane helix</keyword>
<dbReference type="GO" id="GO:0015093">
    <property type="term" value="F:ferrous iron transmembrane transporter activity"/>
    <property type="evidence" value="ECO:0007669"/>
    <property type="project" value="TreeGrafter"/>
</dbReference>
<evidence type="ECO:0000256" key="5">
    <source>
        <dbReference type="ARBA" id="ARBA00023136"/>
    </source>
</evidence>
<dbReference type="KEGG" id="vfl:AL536_04645"/>
<feature type="transmembrane region" description="Helical" evidence="6">
    <location>
        <begin position="36"/>
        <end position="57"/>
    </location>
</feature>
<feature type="transmembrane region" description="Helical" evidence="6">
    <location>
        <begin position="69"/>
        <end position="88"/>
    </location>
</feature>
<organism evidence="8 10">
    <name type="scientific">Vibrio fluvialis</name>
    <dbReference type="NCBI Taxonomy" id="676"/>
    <lineage>
        <taxon>Bacteria</taxon>
        <taxon>Pseudomonadati</taxon>
        <taxon>Pseudomonadota</taxon>
        <taxon>Gammaproteobacteria</taxon>
        <taxon>Vibrionales</taxon>
        <taxon>Vibrionaceae</taxon>
        <taxon>Vibrio</taxon>
    </lineage>
</organism>